<dbReference type="EMBL" id="JAUSXB010000001">
    <property type="protein sequence ID" value="MDQ0672929.1"/>
    <property type="molecule type" value="Genomic_DNA"/>
</dbReference>
<protein>
    <submittedName>
        <fullName evidence="1">Uncharacterized protein</fullName>
    </submittedName>
</protein>
<accession>A0ABU0PG35</accession>
<sequence>MASNAIGGGAVDAEGFLKWMLHLYRPGYTRALNVTQRAAGANMSVDVNIDSSSYGGALFVTTAAVPYFGYTNAIINSTVTTADPTNPRKDIVVAYIDLSLITTGTTNNLGAFKIKVVPGTAAASPSDPSGATIQASVGAGNPYIQLARVSLTAALGSITNAVITDLRTPAANAMPYLWGGALNTVGHLVPNQADGTVVTTTDTGSVSTAMLANLGVTNAKLAANAAWTSYTPTLTNITLGNGTLTGKYQQIGKTVNFRVSLILGSTSAISGDLIFSLPVTSAAYAGTSVAQPLGHATLLDAGIRAYQGEVEWASTTTCAIKVLAADVTYLYTTTASAAIPFAWATGDEIEFSGTFEAA</sequence>
<dbReference type="Proteomes" id="UP001236806">
    <property type="component" value="Unassembled WGS sequence"/>
</dbReference>
<comment type="caution">
    <text evidence="1">The sequence shown here is derived from an EMBL/GenBank/DDBJ whole genome shotgun (WGS) entry which is preliminary data.</text>
</comment>
<reference evidence="1 2" key="1">
    <citation type="submission" date="2023-07" db="EMBL/GenBank/DDBJ databases">
        <title>Comparative genomics of wheat-associated soil bacteria to identify genetic determinants of phenazine resistance.</title>
        <authorList>
            <person name="Mouncey N."/>
        </authorList>
    </citation>
    <scope>NUCLEOTIDE SEQUENCE [LARGE SCALE GENOMIC DNA]</scope>
    <source>
        <strain evidence="1 2">W1I3</strain>
    </source>
</reference>
<keyword evidence="2" id="KW-1185">Reference proteome</keyword>
<gene>
    <name evidence="1" type="ORF">QFZ36_000490</name>
</gene>
<evidence type="ECO:0000313" key="2">
    <source>
        <dbReference type="Proteomes" id="UP001236806"/>
    </source>
</evidence>
<evidence type="ECO:0000313" key="1">
    <source>
        <dbReference type="EMBL" id="MDQ0672929.1"/>
    </source>
</evidence>
<dbReference type="RefSeq" id="WP_306633635.1">
    <property type="nucleotide sequence ID" value="NZ_JAUSXB010000001.1"/>
</dbReference>
<proteinExistence type="predicted"/>
<organism evidence="1 2">
    <name type="scientific">Pseudarthrobacter siccitolerans</name>
    <dbReference type="NCBI Taxonomy" id="861266"/>
    <lineage>
        <taxon>Bacteria</taxon>
        <taxon>Bacillati</taxon>
        <taxon>Actinomycetota</taxon>
        <taxon>Actinomycetes</taxon>
        <taxon>Micrococcales</taxon>
        <taxon>Micrococcaceae</taxon>
        <taxon>Pseudarthrobacter</taxon>
    </lineage>
</organism>
<name>A0ABU0PG35_9MICC</name>